<evidence type="ECO:0000313" key="3">
    <source>
        <dbReference type="Proteomes" id="UP000187209"/>
    </source>
</evidence>
<dbReference type="EMBL" id="MPUH01000009">
    <property type="protein sequence ID" value="OMJ95660.1"/>
    <property type="molecule type" value="Genomic_DNA"/>
</dbReference>
<dbReference type="SUPFAM" id="SSF63748">
    <property type="entry name" value="Tudor/PWWP/MBT"/>
    <property type="match status" value="1"/>
</dbReference>
<comment type="caution">
    <text evidence="2">The sequence shown here is derived from an EMBL/GenBank/DDBJ whole genome shotgun (WGS) entry which is preliminary data.</text>
</comment>
<organism evidence="2 3">
    <name type="scientific">Stentor coeruleus</name>
    <dbReference type="NCBI Taxonomy" id="5963"/>
    <lineage>
        <taxon>Eukaryota</taxon>
        <taxon>Sar</taxon>
        <taxon>Alveolata</taxon>
        <taxon>Ciliophora</taxon>
        <taxon>Postciliodesmatophora</taxon>
        <taxon>Heterotrichea</taxon>
        <taxon>Heterotrichida</taxon>
        <taxon>Stentoridae</taxon>
        <taxon>Stentor</taxon>
    </lineage>
</organism>
<reference evidence="2 3" key="1">
    <citation type="submission" date="2016-11" db="EMBL/GenBank/DDBJ databases">
        <title>The macronuclear genome of Stentor coeruleus: a giant cell with tiny introns.</title>
        <authorList>
            <person name="Slabodnick M."/>
            <person name="Ruby J.G."/>
            <person name="Reiff S.B."/>
            <person name="Swart E.C."/>
            <person name="Gosai S."/>
            <person name="Prabakaran S."/>
            <person name="Witkowska E."/>
            <person name="Larue G.E."/>
            <person name="Fisher S."/>
            <person name="Freeman R.M."/>
            <person name="Gunawardena J."/>
            <person name="Chu W."/>
            <person name="Stover N.A."/>
            <person name="Gregory B.D."/>
            <person name="Nowacki M."/>
            <person name="Derisi J."/>
            <person name="Roy S.W."/>
            <person name="Marshall W.F."/>
            <person name="Sood P."/>
        </authorList>
    </citation>
    <scope>NUCLEOTIDE SEQUENCE [LARGE SCALE GENOMIC DNA]</scope>
    <source>
        <strain evidence="2">WM001</strain>
    </source>
</reference>
<evidence type="ECO:0000256" key="1">
    <source>
        <dbReference type="SAM" id="MobiDB-lite"/>
    </source>
</evidence>
<name>A0A1R2D369_9CILI</name>
<accession>A0A1R2D369</accession>
<evidence type="ECO:0000313" key="2">
    <source>
        <dbReference type="EMBL" id="OMJ95660.1"/>
    </source>
</evidence>
<feature type="region of interest" description="Disordered" evidence="1">
    <location>
        <begin position="353"/>
        <end position="384"/>
    </location>
</feature>
<dbReference type="Gene3D" id="2.30.30.140">
    <property type="match status" value="1"/>
</dbReference>
<proteinExistence type="predicted"/>
<keyword evidence="3" id="KW-1185">Reference proteome</keyword>
<sequence>MNQTPKVQDFYKQKSWCDAKDTLGIWRVGRIKKRTKTIIIVHFDGWSDKWKQIYCLHSTLIAPFRMHSKGYTGQLKKPLRDWDYNEDAIKTSEGIMSIIVHDNFSGLAPYELTLFLRGDLYIQVDSLLCHTYSNPNKEVSRVVEFFNGIIDMIIKWMSVAPTETKNCDPETPDKYLYYKSDAIYKSIYEIMEMLNSIFGFVPRTADFFEKYKQLVTTKIFIHNFLNKDGMKHFINILKVISLENLWHAVVNIPAIFSISTVVANSLYIMPLTECLINQFECLPPEALGYIMENQESVSLFMKNVESMIDLVSSPHQKENYMDFFRKFFRWQCSINNYDHEIAPEIKLSLVSPRNKPPAFPTPRRSALKPSQPKRSDTMKDPIDLNPEVSMSSFNDLKQLIERRHLECVQLIENKISARKDTHDSLEIVFKSHSSCDEQEFSLLSTVEYLLSEDKFDEALKVIRWRKKVLKIAAMDGWEVAQELGKMTFHKLEIDSYDLIKATLKVNNLINKNLP</sequence>
<protein>
    <submittedName>
        <fullName evidence="2">Uncharacterized protein</fullName>
    </submittedName>
</protein>
<gene>
    <name evidence="2" type="ORF">SteCoe_907</name>
</gene>
<feature type="compositionally biased region" description="Basic and acidic residues" evidence="1">
    <location>
        <begin position="373"/>
        <end position="382"/>
    </location>
</feature>
<dbReference type="Proteomes" id="UP000187209">
    <property type="component" value="Unassembled WGS sequence"/>
</dbReference>
<dbReference type="OrthoDB" id="10474562at2759"/>
<dbReference type="AlphaFoldDB" id="A0A1R2D369"/>